<accession>A0AAU8LYA9</accession>
<evidence type="ECO:0000313" key="3">
    <source>
        <dbReference type="EMBL" id="XCN74213.1"/>
    </source>
</evidence>
<evidence type="ECO:0000259" key="2">
    <source>
        <dbReference type="Pfam" id="PF00535"/>
    </source>
</evidence>
<feature type="domain" description="Glycosyltransferase 2-like" evidence="2">
    <location>
        <begin position="16"/>
        <end position="120"/>
    </location>
</feature>
<evidence type="ECO:0000256" key="1">
    <source>
        <dbReference type="ARBA" id="ARBA00038494"/>
    </source>
</evidence>
<keyword evidence="3" id="KW-0328">Glycosyltransferase</keyword>
<reference evidence="3" key="1">
    <citation type="journal article" date="2024" name="Syst. Appl. Microbiol.">
        <title>First single-strain enrichments of Electrothrix cable bacteria, description of E. aestuarii sp. nov. and E. rattekaaiensis sp. nov., and proposal of a cable bacteria taxonomy following the rules of the SeqCode.</title>
        <authorList>
            <person name="Plum-Jensen L.E."/>
            <person name="Schramm A."/>
            <person name="Marshall I.P.G."/>
        </authorList>
    </citation>
    <scope>NUCLEOTIDE SEQUENCE</scope>
    <source>
        <strain evidence="3">Rat1</strain>
    </source>
</reference>
<name>A0AAU8LYA9_9BACT</name>
<dbReference type="EMBL" id="CP159373">
    <property type="protein sequence ID" value="XCN74213.1"/>
    <property type="molecule type" value="Genomic_DNA"/>
</dbReference>
<dbReference type="InterPro" id="IPR001173">
    <property type="entry name" value="Glyco_trans_2-like"/>
</dbReference>
<keyword evidence="3" id="KW-0808">Transferase</keyword>
<dbReference type="SUPFAM" id="SSF53448">
    <property type="entry name" value="Nucleotide-diphospho-sugar transferases"/>
    <property type="match status" value="1"/>
</dbReference>
<gene>
    <name evidence="3" type="ORF">Q3M24_05550</name>
</gene>
<dbReference type="Gene3D" id="3.90.550.10">
    <property type="entry name" value="Spore Coat Polysaccharide Biosynthesis Protein SpsA, Chain A"/>
    <property type="match status" value="1"/>
</dbReference>
<reference evidence="3" key="2">
    <citation type="submission" date="2024-06" db="EMBL/GenBank/DDBJ databases">
        <authorList>
            <person name="Plum-Jensen L.E."/>
            <person name="Schramm A."/>
            <person name="Marshall I.P.G."/>
        </authorList>
    </citation>
    <scope>NUCLEOTIDE SEQUENCE</scope>
    <source>
        <strain evidence="3">Rat1</strain>
    </source>
</reference>
<dbReference type="GO" id="GO:0016757">
    <property type="term" value="F:glycosyltransferase activity"/>
    <property type="evidence" value="ECO:0007669"/>
    <property type="project" value="UniProtKB-KW"/>
</dbReference>
<dbReference type="CDD" id="cd02511">
    <property type="entry name" value="Beta4Glucosyltransferase"/>
    <property type="match status" value="1"/>
</dbReference>
<dbReference type="PANTHER" id="PTHR43630:SF2">
    <property type="entry name" value="GLYCOSYLTRANSFERASE"/>
    <property type="match status" value="1"/>
</dbReference>
<comment type="similarity">
    <text evidence="1">Belongs to the glycosyltransferase 2 family. WaaE/KdtX subfamily.</text>
</comment>
<organism evidence="3">
    <name type="scientific">Candidatus Electrothrix aestuarii</name>
    <dbReference type="NCBI Taxonomy" id="3062594"/>
    <lineage>
        <taxon>Bacteria</taxon>
        <taxon>Pseudomonadati</taxon>
        <taxon>Thermodesulfobacteriota</taxon>
        <taxon>Desulfobulbia</taxon>
        <taxon>Desulfobulbales</taxon>
        <taxon>Desulfobulbaceae</taxon>
        <taxon>Candidatus Electrothrix</taxon>
    </lineage>
</organism>
<dbReference type="KEGG" id="eaj:Q3M24_05550"/>
<sequence>MPQNSTRCDTSPTLGVVAISYNEEQNLPVFIEHLLPWVNEIVIIDDGSSDRTAEIAMKGGSKVNFLASPRNEGEYFSDQRNKGIAASTSHWLLHMDIDERVTPALADEIKTVIQNSEKDAYRFRRLNFFLHRPMRGGGLQGWNLIHLSRRDILKFGGMYHEECIVQASSERIGQLNAQMWHLNEDSYEKRMSKSLLYCTELSSKISKKTCKIHWYSFFIRPFIEFVKQFIFKHGYRDGIPGLIWALHAADATFRSYALAWDQQYHISRQEIESIFSESWKEYNENMRKIKND</sequence>
<dbReference type="EC" id="2.4.-.-" evidence="3"/>
<protein>
    <submittedName>
        <fullName evidence="3">Glycosyltransferase family 2 protein</fullName>
        <ecNumber evidence="3">2.4.-.-</ecNumber>
    </submittedName>
</protein>
<dbReference type="Pfam" id="PF00535">
    <property type="entry name" value="Glycos_transf_2"/>
    <property type="match status" value="1"/>
</dbReference>
<dbReference type="AlphaFoldDB" id="A0AAU8LYA9"/>
<dbReference type="InterPro" id="IPR029044">
    <property type="entry name" value="Nucleotide-diphossugar_trans"/>
</dbReference>
<dbReference type="PANTHER" id="PTHR43630">
    <property type="entry name" value="POLY-BETA-1,6-N-ACETYL-D-GLUCOSAMINE SYNTHASE"/>
    <property type="match status" value="1"/>
</dbReference>
<proteinExistence type="inferred from homology"/>